<gene>
    <name evidence="2" type="ORF">GT019_13285</name>
</gene>
<sequence>MGDAVIEQAERIAGDFLQEPVRASFQILGKGFVNQVCVVETDRRKVVVRMNDASAYPAYAKEKWCIEQAAAVGIPGPAVLSIGIVGDTAYMIQSYIDGDNGLDSKAPKADIWRRLGQYAKRIHAIPVKGFGENLADPAQGEFRSPPHAGSDGSWQGYVQYNIDCLTERDPLIRLGVLDEASSRNVRRRFERLKKETYRFGLIHGDLSLKNTIVSGAGEVRLLDWGNAEVRTVPHGDLMRVMQGRFLDGDPSPEAFMAFLDGYGGMGEDDLAAARELLVLRSFDNLRWALDRSPDRIESYAAIAKHALGLVMDPGHAD</sequence>
<evidence type="ECO:0000259" key="1">
    <source>
        <dbReference type="Pfam" id="PF01636"/>
    </source>
</evidence>
<protein>
    <submittedName>
        <fullName evidence="2">Phosphotransferase</fullName>
    </submittedName>
</protein>
<dbReference type="Pfam" id="PF01636">
    <property type="entry name" value="APH"/>
    <property type="match status" value="1"/>
</dbReference>
<keyword evidence="3" id="KW-1185">Reference proteome</keyword>
<dbReference type="PANTHER" id="PTHR21310:SF15">
    <property type="entry name" value="AMINOGLYCOSIDE PHOSPHOTRANSFERASE DOMAIN-CONTAINING PROTEIN"/>
    <property type="match status" value="1"/>
</dbReference>
<dbReference type="PANTHER" id="PTHR21310">
    <property type="entry name" value="AMINOGLYCOSIDE PHOSPHOTRANSFERASE-RELATED-RELATED"/>
    <property type="match status" value="1"/>
</dbReference>
<dbReference type="EMBL" id="JAAAMV010000009">
    <property type="protein sequence ID" value="NBD24852.1"/>
    <property type="molecule type" value="Genomic_DNA"/>
</dbReference>
<feature type="domain" description="Aminoglycoside phosphotransferase" evidence="1">
    <location>
        <begin position="26"/>
        <end position="276"/>
    </location>
</feature>
<name>A0ABW9XR63_9BACL</name>
<evidence type="ECO:0000313" key="3">
    <source>
        <dbReference type="Proteomes" id="UP000665561"/>
    </source>
</evidence>
<dbReference type="RefSeq" id="WP_161743661.1">
    <property type="nucleotide sequence ID" value="NZ_JAAAMV010000009.1"/>
</dbReference>
<evidence type="ECO:0000313" key="2">
    <source>
        <dbReference type="EMBL" id="NBD24852.1"/>
    </source>
</evidence>
<organism evidence="2 3">
    <name type="scientific">Paenibacillus glycinis</name>
    <dbReference type="NCBI Taxonomy" id="2697035"/>
    <lineage>
        <taxon>Bacteria</taxon>
        <taxon>Bacillati</taxon>
        <taxon>Bacillota</taxon>
        <taxon>Bacilli</taxon>
        <taxon>Bacillales</taxon>
        <taxon>Paenibacillaceae</taxon>
        <taxon>Paenibacillus</taxon>
    </lineage>
</organism>
<dbReference type="InterPro" id="IPR051678">
    <property type="entry name" value="AGP_Transferase"/>
</dbReference>
<dbReference type="InterPro" id="IPR011009">
    <property type="entry name" value="Kinase-like_dom_sf"/>
</dbReference>
<dbReference type="Proteomes" id="UP000665561">
    <property type="component" value="Unassembled WGS sequence"/>
</dbReference>
<dbReference type="Gene3D" id="3.90.1200.10">
    <property type="match status" value="1"/>
</dbReference>
<reference evidence="2 3" key="1">
    <citation type="submission" date="2020-01" db="EMBL/GenBank/DDBJ databases">
        <title>Paenibacillus soybeanensis sp. nov. isolated from the nodules of soybean (Glycine max(L.) Merr).</title>
        <authorList>
            <person name="Wang H."/>
        </authorList>
    </citation>
    <scope>NUCLEOTIDE SEQUENCE [LARGE SCALE GENOMIC DNA]</scope>
    <source>
        <strain evidence="2 3">T1</strain>
    </source>
</reference>
<dbReference type="InterPro" id="IPR002575">
    <property type="entry name" value="Aminoglycoside_PTrfase"/>
</dbReference>
<dbReference type="SUPFAM" id="SSF56112">
    <property type="entry name" value="Protein kinase-like (PK-like)"/>
    <property type="match status" value="1"/>
</dbReference>
<comment type="caution">
    <text evidence="2">The sequence shown here is derived from an EMBL/GenBank/DDBJ whole genome shotgun (WGS) entry which is preliminary data.</text>
</comment>
<accession>A0ABW9XR63</accession>
<proteinExistence type="predicted"/>